<gene>
    <name evidence="9 12" type="primary">lspA</name>
    <name evidence="12" type="ORF">GCM10017083_36420</name>
</gene>
<dbReference type="InterPro" id="IPR001872">
    <property type="entry name" value="Peptidase_A8"/>
</dbReference>
<comment type="subcellular location">
    <subcellularLocation>
        <location evidence="9">Cell membrane</location>
        <topology evidence="9">Multi-pass membrane protein</topology>
    </subcellularLocation>
</comment>
<comment type="pathway">
    <text evidence="9">Protein modification; lipoprotein biosynthesis (signal peptide cleavage).</text>
</comment>
<evidence type="ECO:0000256" key="7">
    <source>
        <dbReference type="ARBA" id="ARBA00022989"/>
    </source>
</evidence>
<keyword evidence="3 9" id="KW-0645">Protease</keyword>
<evidence type="ECO:0000256" key="10">
    <source>
        <dbReference type="RuleBase" id="RU000594"/>
    </source>
</evidence>
<dbReference type="GO" id="GO:0005886">
    <property type="term" value="C:plasma membrane"/>
    <property type="evidence" value="ECO:0007669"/>
    <property type="project" value="UniProtKB-SubCell"/>
</dbReference>
<dbReference type="AlphaFoldDB" id="A0A918XU61"/>
<protein>
    <recommendedName>
        <fullName evidence="9">Lipoprotein signal peptidase</fullName>
        <ecNumber evidence="9">3.4.23.36</ecNumber>
    </recommendedName>
    <alternativeName>
        <fullName evidence="9">Prolipoprotein signal peptidase</fullName>
    </alternativeName>
    <alternativeName>
        <fullName evidence="9">Signal peptidase II</fullName>
        <shortName evidence="9">SPase II</shortName>
    </alternativeName>
</protein>
<evidence type="ECO:0000256" key="3">
    <source>
        <dbReference type="ARBA" id="ARBA00022670"/>
    </source>
</evidence>
<evidence type="ECO:0000256" key="9">
    <source>
        <dbReference type="HAMAP-Rule" id="MF_00161"/>
    </source>
</evidence>
<keyword evidence="6 9" id="KW-0378">Hydrolase</keyword>
<accession>A0A918XU61</accession>
<organism evidence="12 13">
    <name type="scientific">Thalassobaculum fulvum</name>
    <dbReference type="NCBI Taxonomy" id="1633335"/>
    <lineage>
        <taxon>Bacteria</taxon>
        <taxon>Pseudomonadati</taxon>
        <taxon>Pseudomonadota</taxon>
        <taxon>Alphaproteobacteria</taxon>
        <taxon>Rhodospirillales</taxon>
        <taxon>Thalassobaculaceae</taxon>
        <taxon>Thalassobaculum</taxon>
    </lineage>
</organism>
<evidence type="ECO:0000256" key="4">
    <source>
        <dbReference type="ARBA" id="ARBA00022692"/>
    </source>
</evidence>
<evidence type="ECO:0000256" key="6">
    <source>
        <dbReference type="ARBA" id="ARBA00022801"/>
    </source>
</evidence>
<reference evidence="12" key="1">
    <citation type="journal article" date="2014" name="Int. J. Syst. Evol. Microbiol.">
        <title>Complete genome sequence of Corynebacterium casei LMG S-19264T (=DSM 44701T), isolated from a smear-ripened cheese.</title>
        <authorList>
            <consortium name="US DOE Joint Genome Institute (JGI-PGF)"/>
            <person name="Walter F."/>
            <person name="Albersmeier A."/>
            <person name="Kalinowski J."/>
            <person name="Ruckert C."/>
        </authorList>
    </citation>
    <scope>NUCLEOTIDE SEQUENCE</scope>
    <source>
        <strain evidence="12">KCTC 42651</strain>
    </source>
</reference>
<keyword evidence="12" id="KW-0449">Lipoprotein</keyword>
<keyword evidence="2 9" id="KW-1003">Cell membrane</keyword>
<dbReference type="HAMAP" id="MF_00161">
    <property type="entry name" value="LspA"/>
    <property type="match status" value="1"/>
</dbReference>
<dbReference type="GO" id="GO:0004190">
    <property type="term" value="F:aspartic-type endopeptidase activity"/>
    <property type="evidence" value="ECO:0007669"/>
    <property type="project" value="UniProtKB-UniRule"/>
</dbReference>
<dbReference type="PANTHER" id="PTHR33695">
    <property type="entry name" value="LIPOPROTEIN SIGNAL PEPTIDASE"/>
    <property type="match status" value="1"/>
</dbReference>
<evidence type="ECO:0000313" key="12">
    <source>
        <dbReference type="EMBL" id="GHD56451.1"/>
    </source>
</evidence>
<keyword evidence="5 9" id="KW-0064">Aspartyl protease</keyword>
<feature type="active site" evidence="9">
    <location>
        <position position="119"/>
    </location>
</feature>
<keyword evidence="7 9" id="KW-1133">Transmembrane helix</keyword>
<feature type="transmembrane region" description="Helical" evidence="9">
    <location>
        <begin position="65"/>
        <end position="85"/>
    </location>
</feature>
<dbReference type="EMBL" id="BMZS01000009">
    <property type="protein sequence ID" value="GHD56451.1"/>
    <property type="molecule type" value="Genomic_DNA"/>
</dbReference>
<keyword evidence="8 9" id="KW-0472">Membrane</keyword>
<dbReference type="RefSeq" id="WP_189992287.1">
    <property type="nucleotide sequence ID" value="NZ_BMZS01000009.1"/>
</dbReference>
<reference evidence="12" key="2">
    <citation type="submission" date="2020-09" db="EMBL/GenBank/DDBJ databases">
        <authorList>
            <person name="Sun Q."/>
            <person name="Kim S."/>
        </authorList>
    </citation>
    <scope>NUCLEOTIDE SEQUENCE</scope>
    <source>
        <strain evidence="12">KCTC 42651</strain>
    </source>
</reference>
<dbReference type="PANTHER" id="PTHR33695:SF1">
    <property type="entry name" value="LIPOPROTEIN SIGNAL PEPTIDASE"/>
    <property type="match status" value="1"/>
</dbReference>
<comment type="function">
    <text evidence="9 10">This protein specifically catalyzes the removal of signal peptides from prolipoproteins.</text>
</comment>
<dbReference type="PRINTS" id="PR00781">
    <property type="entry name" value="LIPOSIGPTASE"/>
</dbReference>
<feature type="transmembrane region" description="Helical" evidence="9">
    <location>
        <begin position="92"/>
        <end position="109"/>
    </location>
</feature>
<keyword evidence="13" id="KW-1185">Reference proteome</keyword>
<comment type="caution">
    <text evidence="12">The sequence shown here is derived from an EMBL/GenBank/DDBJ whole genome shotgun (WGS) entry which is preliminary data.</text>
</comment>
<comment type="caution">
    <text evidence="9">Lacks conserved residue(s) required for the propagation of feature annotation.</text>
</comment>
<proteinExistence type="inferred from homology"/>
<evidence type="ECO:0000256" key="2">
    <source>
        <dbReference type="ARBA" id="ARBA00022475"/>
    </source>
</evidence>
<feature type="transmembrane region" description="Helical" evidence="9">
    <location>
        <begin position="129"/>
        <end position="149"/>
    </location>
</feature>
<sequence length="169" mass="17533">MIRRIAVLGFGLAALTVVLDRATKLWALDALFEPPARITVTGVLNLVPVWNRGVSFGLLSNDSAWGPWLLGGFAVAVAVALVVWLLRAENPVLGAGLGLVIGGAVGNAIDRALYGAVVDFIDAHWGDLHWPAFNIADAAITLGVGLLLLDAFGIGTGARASERGRTGDG</sequence>
<evidence type="ECO:0000256" key="5">
    <source>
        <dbReference type="ARBA" id="ARBA00022750"/>
    </source>
</evidence>
<dbReference type="PROSITE" id="PS00855">
    <property type="entry name" value="SPASE_II"/>
    <property type="match status" value="1"/>
</dbReference>
<dbReference type="Pfam" id="PF01252">
    <property type="entry name" value="Peptidase_A8"/>
    <property type="match status" value="1"/>
</dbReference>
<keyword evidence="4 9" id="KW-0812">Transmembrane</keyword>
<comment type="catalytic activity">
    <reaction evidence="9 10">
        <text>Release of signal peptides from bacterial membrane prolipoproteins. Hydrolyzes -Xaa-Yaa-Zaa-|-(S,diacylglyceryl)Cys-, in which Xaa is hydrophobic (preferably Leu), and Yaa (Ala or Ser) and Zaa (Gly or Ala) have small, neutral side chains.</text>
        <dbReference type="EC" id="3.4.23.36"/>
    </reaction>
</comment>
<dbReference type="NCBIfam" id="TIGR00077">
    <property type="entry name" value="lspA"/>
    <property type="match status" value="1"/>
</dbReference>
<dbReference type="GO" id="GO:0006508">
    <property type="term" value="P:proteolysis"/>
    <property type="evidence" value="ECO:0007669"/>
    <property type="project" value="UniProtKB-KW"/>
</dbReference>
<evidence type="ECO:0000256" key="1">
    <source>
        <dbReference type="ARBA" id="ARBA00006139"/>
    </source>
</evidence>
<feature type="active site" evidence="9">
    <location>
        <position position="137"/>
    </location>
</feature>
<dbReference type="Proteomes" id="UP000630353">
    <property type="component" value="Unassembled WGS sequence"/>
</dbReference>
<name>A0A918XU61_9PROT</name>
<evidence type="ECO:0000256" key="8">
    <source>
        <dbReference type="ARBA" id="ARBA00023136"/>
    </source>
</evidence>
<evidence type="ECO:0000256" key="11">
    <source>
        <dbReference type="RuleBase" id="RU004181"/>
    </source>
</evidence>
<evidence type="ECO:0000313" key="13">
    <source>
        <dbReference type="Proteomes" id="UP000630353"/>
    </source>
</evidence>
<dbReference type="EC" id="3.4.23.36" evidence="9"/>
<comment type="similarity">
    <text evidence="1 9 11">Belongs to the peptidase A8 family.</text>
</comment>